<evidence type="ECO:0000313" key="4">
    <source>
        <dbReference type="Proteomes" id="UP000030661"/>
    </source>
</evidence>
<dbReference type="CDD" id="cd13675">
    <property type="entry name" value="PBP2_TRAP_SBP_like_5"/>
    <property type="match status" value="1"/>
</dbReference>
<dbReference type="AlphaFoldDB" id="A0A081BU97"/>
<dbReference type="InterPro" id="IPR018389">
    <property type="entry name" value="DctP_fam"/>
</dbReference>
<dbReference type="InterPro" id="IPR038404">
    <property type="entry name" value="TRAP_DctP_sf"/>
</dbReference>
<dbReference type="Gene3D" id="3.40.190.170">
    <property type="entry name" value="Bacterial extracellular solute-binding protein, family 7"/>
    <property type="match status" value="1"/>
</dbReference>
<keyword evidence="4" id="KW-1185">Reference proteome</keyword>
<dbReference type="STRING" id="1499967.U27_02863"/>
<dbReference type="GO" id="GO:0030246">
    <property type="term" value="F:carbohydrate binding"/>
    <property type="evidence" value="ECO:0007669"/>
    <property type="project" value="TreeGrafter"/>
</dbReference>
<gene>
    <name evidence="3" type="ORF">U27_02863</name>
</gene>
<keyword evidence="1 2" id="KW-0732">Signal</keyword>
<protein>
    <submittedName>
        <fullName evidence="3">TRAP dicarboxylate transporter, DctP subunit</fullName>
    </submittedName>
</protein>
<dbReference type="eggNOG" id="COG1638">
    <property type="taxonomic scope" value="Bacteria"/>
</dbReference>
<dbReference type="NCBIfam" id="NF037995">
    <property type="entry name" value="TRAP_S1"/>
    <property type="match status" value="1"/>
</dbReference>
<reference evidence="3 4" key="1">
    <citation type="journal article" date="2015" name="PeerJ">
        <title>First genomic representation of candidate bacterial phylum KSB3 points to enhanced environmental sensing as a trigger of wastewater bulking.</title>
        <authorList>
            <person name="Sekiguchi Y."/>
            <person name="Ohashi A."/>
            <person name="Parks D.H."/>
            <person name="Yamauchi T."/>
            <person name="Tyson G.W."/>
            <person name="Hugenholtz P."/>
        </authorList>
    </citation>
    <scope>NUCLEOTIDE SEQUENCE [LARGE SCALE GENOMIC DNA]</scope>
</reference>
<accession>A0A081BU97</accession>
<dbReference type="PIRSF" id="PIRSF006470">
    <property type="entry name" value="DctB"/>
    <property type="match status" value="1"/>
</dbReference>
<dbReference type="PANTHER" id="PTHR33376">
    <property type="match status" value="1"/>
</dbReference>
<evidence type="ECO:0000256" key="1">
    <source>
        <dbReference type="ARBA" id="ARBA00022729"/>
    </source>
</evidence>
<organism evidence="3 4">
    <name type="scientific">Vecturithrix granuli</name>
    <dbReference type="NCBI Taxonomy" id="1499967"/>
    <lineage>
        <taxon>Bacteria</taxon>
        <taxon>Candidatus Moduliflexota</taxon>
        <taxon>Candidatus Vecturitrichia</taxon>
        <taxon>Candidatus Vecturitrichales</taxon>
        <taxon>Candidatus Vecturitrichaceae</taxon>
        <taxon>Candidatus Vecturithrix</taxon>
    </lineage>
</organism>
<evidence type="ECO:0000313" key="3">
    <source>
        <dbReference type="EMBL" id="GAK55902.1"/>
    </source>
</evidence>
<proteinExistence type="predicted"/>
<dbReference type="HOGENOM" id="CLU_036176_1_3_0"/>
<dbReference type="GO" id="GO:0055085">
    <property type="term" value="P:transmembrane transport"/>
    <property type="evidence" value="ECO:0007669"/>
    <property type="project" value="InterPro"/>
</dbReference>
<feature type="signal peptide" evidence="2">
    <location>
        <begin position="1"/>
        <end position="24"/>
    </location>
</feature>
<dbReference type="PANTHER" id="PTHR33376:SF2">
    <property type="entry name" value="DICARBOXYLATE-BINDING PERIPLASMIC PROTEIN"/>
    <property type="match status" value="1"/>
</dbReference>
<dbReference type="NCBIfam" id="TIGR00787">
    <property type="entry name" value="dctP"/>
    <property type="match status" value="1"/>
</dbReference>
<dbReference type="Proteomes" id="UP000030661">
    <property type="component" value="Unassembled WGS sequence"/>
</dbReference>
<dbReference type="InterPro" id="IPR004682">
    <property type="entry name" value="TRAP_DctP"/>
</dbReference>
<evidence type="ECO:0000256" key="2">
    <source>
        <dbReference type="SAM" id="SignalP"/>
    </source>
</evidence>
<dbReference type="Pfam" id="PF03480">
    <property type="entry name" value="DctP"/>
    <property type="match status" value="1"/>
</dbReference>
<dbReference type="GO" id="GO:0030288">
    <property type="term" value="C:outer membrane-bounded periplasmic space"/>
    <property type="evidence" value="ECO:0007669"/>
    <property type="project" value="InterPro"/>
</dbReference>
<dbReference type="EMBL" id="DF820464">
    <property type="protein sequence ID" value="GAK55902.1"/>
    <property type="molecule type" value="Genomic_DNA"/>
</dbReference>
<sequence length="326" mass="36890">MLKKVGMLMLGIALCVSMVQIASAKTVIRVAHTIAPDSHYNQGLLYLDKLLKERTNGEIELEIYHSAQLGSERDAVEGVAMGTLEMTLISSAPLANFTNKFMLFDLPFIVRDREKTYAWLDGPEGQSILDSLLEQNLMGLGIWENGYRNLTNSKVAVKNPEDVKGLKIRLMENPIHVATFKSLGAYPVPMPFGELFTALQQGVVDGQENPMVIIYTSKFYEVQKYVSLTGHFYAPAVLLINKAFWENTLTEEQRKIFKECEQEAKTWERQFSMKGEQELAAKLKEAGMEVIEPDKDKWIEATKPIYQQFEDQIGKEIIESLVNAQN</sequence>
<name>A0A081BU97_VECG1</name>
<feature type="chain" id="PRO_5001755324" evidence="2">
    <location>
        <begin position="25"/>
        <end position="326"/>
    </location>
</feature>